<gene>
    <name evidence="10" type="primary">brnQ</name>
    <name evidence="10" type="ORF">FRX57_04355</name>
</gene>
<dbReference type="GO" id="GO:0005886">
    <property type="term" value="C:plasma membrane"/>
    <property type="evidence" value="ECO:0007669"/>
    <property type="project" value="UniProtKB-SubCell"/>
</dbReference>
<dbReference type="InterPro" id="IPR004685">
    <property type="entry name" value="Brnchd-chn_aa_trnsp_Livcs"/>
</dbReference>
<dbReference type="GO" id="GO:0015188">
    <property type="term" value="F:L-isoleucine transmembrane transporter activity"/>
    <property type="evidence" value="ECO:0007669"/>
    <property type="project" value="TreeGrafter"/>
</dbReference>
<dbReference type="NCBIfam" id="TIGR00796">
    <property type="entry name" value="livcs"/>
    <property type="match status" value="1"/>
</dbReference>
<feature type="transmembrane region" description="Helical" evidence="9">
    <location>
        <begin position="7"/>
        <end position="27"/>
    </location>
</feature>
<comment type="caution">
    <text evidence="10">The sequence shown here is derived from an EMBL/GenBank/DDBJ whole genome shotgun (WGS) entry which is preliminary data.</text>
</comment>
<dbReference type="GO" id="GO:0015818">
    <property type="term" value="P:isoleucine transport"/>
    <property type="evidence" value="ECO:0007669"/>
    <property type="project" value="TreeGrafter"/>
</dbReference>
<evidence type="ECO:0000256" key="1">
    <source>
        <dbReference type="ARBA" id="ARBA00004651"/>
    </source>
</evidence>
<comment type="similarity">
    <text evidence="2 9">Belongs to the branched chain amino acid transporter family.</text>
</comment>
<evidence type="ECO:0000256" key="2">
    <source>
        <dbReference type="ARBA" id="ARBA00008540"/>
    </source>
</evidence>
<dbReference type="EMBL" id="VOHL01000002">
    <property type="protein sequence ID" value="TWS98167.1"/>
    <property type="molecule type" value="Genomic_DNA"/>
</dbReference>
<dbReference type="GO" id="GO:0005304">
    <property type="term" value="F:L-valine transmembrane transporter activity"/>
    <property type="evidence" value="ECO:0007669"/>
    <property type="project" value="TreeGrafter"/>
</dbReference>
<feature type="transmembrane region" description="Helical" evidence="9">
    <location>
        <begin position="150"/>
        <end position="172"/>
    </location>
</feature>
<keyword evidence="8 9" id="KW-0472">Membrane</keyword>
<comment type="function">
    <text evidence="9">Component of the transport system for branched-chain amino acids.</text>
</comment>
<evidence type="ECO:0000256" key="7">
    <source>
        <dbReference type="ARBA" id="ARBA00022989"/>
    </source>
</evidence>
<evidence type="ECO:0000256" key="6">
    <source>
        <dbReference type="ARBA" id="ARBA00022970"/>
    </source>
</evidence>
<dbReference type="Proteomes" id="UP000317430">
    <property type="component" value="Unassembled WGS sequence"/>
</dbReference>
<organism evidence="10 11">
    <name type="scientific">Streptococcus cuniculipharyngis</name>
    <dbReference type="NCBI Taxonomy" id="1562651"/>
    <lineage>
        <taxon>Bacteria</taxon>
        <taxon>Bacillati</taxon>
        <taxon>Bacillota</taxon>
        <taxon>Bacilli</taxon>
        <taxon>Lactobacillales</taxon>
        <taxon>Streptococcaceae</taxon>
        <taxon>Streptococcus</taxon>
    </lineage>
</organism>
<keyword evidence="11" id="KW-1185">Reference proteome</keyword>
<dbReference type="Pfam" id="PF05525">
    <property type="entry name" value="Branch_AA_trans"/>
    <property type="match status" value="1"/>
</dbReference>
<proteinExistence type="inferred from homology"/>
<name>A0A5C5SBA6_9STRE</name>
<keyword evidence="4" id="KW-1003">Cell membrane</keyword>
<dbReference type="GO" id="GO:0015190">
    <property type="term" value="F:L-leucine transmembrane transporter activity"/>
    <property type="evidence" value="ECO:0007669"/>
    <property type="project" value="TreeGrafter"/>
</dbReference>
<feature type="transmembrane region" description="Helical" evidence="9">
    <location>
        <begin position="39"/>
        <end position="65"/>
    </location>
</feature>
<feature type="transmembrane region" description="Helical" evidence="9">
    <location>
        <begin position="362"/>
        <end position="383"/>
    </location>
</feature>
<keyword evidence="5 9" id="KW-0812">Transmembrane</keyword>
<feature type="transmembrane region" description="Helical" evidence="9">
    <location>
        <begin position="77"/>
        <end position="99"/>
    </location>
</feature>
<evidence type="ECO:0000256" key="8">
    <source>
        <dbReference type="ARBA" id="ARBA00023136"/>
    </source>
</evidence>
<evidence type="ECO:0000313" key="11">
    <source>
        <dbReference type="Proteomes" id="UP000317430"/>
    </source>
</evidence>
<feature type="transmembrane region" description="Helical" evidence="9">
    <location>
        <begin position="239"/>
        <end position="258"/>
    </location>
</feature>
<dbReference type="RefSeq" id="WP_146567075.1">
    <property type="nucleotide sequence ID" value="NZ_VOHL01000002.1"/>
</dbReference>
<reference evidence="10 11" key="1">
    <citation type="submission" date="2019-08" db="EMBL/GenBank/DDBJ databases">
        <authorList>
            <person name="Lei W."/>
        </authorList>
    </citation>
    <scope>NUCLEOTIDE SEQUENCE [LARGE SCALE GENOMIC DNA]</scope>
    <source>
        <strain evidence="10 11">CCUG 66496</strain>
    </source>
</reference>
<keyword evidence="6 9" id="KW-0029">Amino-acid transport</keyword>
<dbReference type="AlphaFoldDB" id="A0A5C5SBA6"/>
<sequence>MKQIQNKYLVIGLMLFAMFFGASNLTYPAFLGIYSGSNLWLAILGFCLSAVTLPLLAVIAIAYSGNDNAQDMIEQRVSKWFAVSFMVVLNLTIGPLFSISRTGAVSFSVGIAPFFGTGLVSKLIYGLIFFGLTYLIAVKPSKIADNIGKYLTPALLLVIATLVLGSFISPAAVPATRSYNAASDLSNAFADLPFIAGLLQGYGTLDALAAFMFITVVINSAKQFGAKSKHDIAGVSLKAGLITTACLAIIYLFVARLGSMSQGLFPMTDGLFTLNGVGIDGGTVLSIAARNYFGTFGQVTLSLAVFLACLSTSSGLVVASADYFHTLLPKLSHTSWSAIMTLIGTFLYFSGLSGIIKASLAMLFFLYPLAIALIVLTLSGKWFKESKTVYRTTLIFTAIAALYDSLATLAGQLNLEFIPSGIANFFTKVVPLGQFQLGWICFAFLGFVIGLMLDKRKS</sequence>
<evidence type="ECO:0000256" key="9">
    <source>
        <dbReference type="RuleBase" id="RU362122"/>
    </source>
</evidence>
<feature type="transmembrane region" description="Helical" evidence="9">
    <location>
        <begin position="192"/>
        <end position="218"/>
    </location>
</feature>
<comment type="subcellular location">
    <subcellularLocation>
        <location evidence="1 9">Cell membrane</location>
        <topology evidence="1 9">Multi-pass membrane protein</topology>
    </subcellularLocation>
</comment>
<evidence type="ECO:0000256" key="5">
    <source>
        <dbReference type="ARBA" id="ARBA00022692"/>
    </source>
</evidence>
<accession>A0A5C5SBA6</accession>
<feature type="transmembrane region" description="Helical" evidence="9">
    <location>
        <begin position="336"/>
        <end position="356"/>
    </location>
</feature>
<keyword evidence="3 9" id="KW-0813">Transport</keyword>
<evidence type="ECO:0000256" key="4">
    <source>
        <dbReference type="ARBA" id="ARBA00022475"/>
    </source>
</evidence>
<feature type="transmembrane region" description="Helical" evidence="9">
    <location>
        <begin position="119"/>
        <end position="138"/>
    </location>
</feature>
<evidence type="ECO:0000313" key="10">
    <source>
        <dbReference type="EMBL" id="TWS98167.1"/>
    </source>
</evidence>
<evidence type="ECO:0000256" key="3">
    <source>
        <dbReference type="ARBA" id="ARBA00022448"/>
    </source>
</evidence>
<feature type="transmembrane region" description="Helical" evidence="9">
    <location>
        <begin position="435"/>
        <end position="453"/>
    </location>
</feature>
<dbReference type="GO" id="GO:0015820">
    <property type="term" value="P:L-leucine transport"/>
    <property type="evidence" value="ECO:0007669"/>
    <property type="project" value="TreeGrafter"/>
</dbReference>
<dbReference type="OrthoDB" id="9783920at2"/>
<keyword evidence="7 9" id="KW-1133">Transmembrane helix</keyword>
<dbReference type="PANTHER" id="PTHR30588">
    <property type="entry name" value="BRANCHED-CHAIN AMINO ACID TRANSPORT SYSTEM 2 CARRIER PROTEIN"/>
    <property type="match status" value="1"/>
</dbReference>
<feature type="transmembrane region" description="Helical" evidence="9">
    <location>
        <begin position="301"/>
        <end position="324"/>
    </location>
</feature>
<feature type="transmembrane region" description="Helical" evidence="9">
    <location>
        <begin position="395"/>
        <end position="415"/>
    </location>
</feature>
<dbReference type="PANTHER" id="PTHR30588:SF0">
    <property type="entry name" value="BRANCHED-CHAIN AMINO ACID PERMEASE BRNQ"/>
    <property type="match status" value="1"/>
</dbReference>
<protein>
    <recommendedName>
        <fullName evidence="9">Branched-chain amino acid transport system carrier protein</fullName>
    </recommendedName>
</protein>